<evidence type="ECO:0000313" key="1">
    <source>
        <dbReference type="EMBL" id="RLP74194.1"/>
    </source>
</evidence>
<comment type="caution">
    <text evidence="1">The sequence shown here is derived from an EMBL/GenBank/DDBJ whole genome shotgun (WGS) entry which is preliminary data.</text>
</comment>
<sequence length="270" mass="28960">MLVAADGIISVHDRNPLLNRVLNDRGRTAFGFFVLYLDATSDAIGTGLTAARMAALCQETGLCSRGRAKALLALMRWGGYLEPVVGRGDRRERPLAPTERMRQLFLMRWRVQYSALRELGGSADGVLERLEEPGFLSQLAVRFGAIYRAGYRVLDHAPAVAPYCERDGGMLVLFALLSAAALGGRAPTATELGRRFSLSRTHTLQILRDAEAAGLVVRAGIVEDGVPLSGGPGFALSPEGLRAVEDFSVAAFAMFECGAAWTLADHPTAG</sequence>
<proteinExistence type="predicted"/>
<keyword evidence="2" id="KW-1185">Reference proteome</keyword>
<gene>
    <name evidence="1" type="ORF">D9R14_19225</name>
</gene>
<protein>
    <submittedName>
        <fullName evidence="1">Uncharacterized protein</fullName>
    </submittedName>
</protein>
<reference evidence="1 2" key="1">
    <citation type="submission" date="2018-10" db="EMBL/GenBank/DDBJ databases">
        <title>Xanthobacter tagetidis genome sequencing and assembly.</title>
        <authorList>
            <person name="Maclea K.S."/>
            <person name="Goen A.E."/>
            <person name="Fatima S.A."/>
        </authorList>
    </citation>
    <scope>NUCLEOTIDE SEQUENCE [LARGE SCALE GENOMIC DNA]</scope>
    <source>
        <strain evidence="1 2">ATCC 700314</strain>
    </source>
</reference>
<evidence type="ECO:0000313" key="2">
    <source>
        <dbReference type="Proteomes" id="UP000269692"/>
    </source>
</evidence>
<dbReference type="Proteomes" id="UP000269692">
    <property type="component" value="Unassembled WGS sequence"/>
</dbReference>
<dbReference type="AlphaFoldDB" id="A0A3L7A298"/>
<organism evidence="1 2">
    <name type="scientific">Xanthobacter tagetidis</name>
    <dbReference type="NCBI Taxonomy" id="60216"/>
    <lineage>
        <taxon>Bacteria</taxon>
        <taxon>Pseudomonadati</taxon>
        <taxon>Pseudomonadota</taxon>
        <taxon>Alphaproteobacteria</taxon>
        <taxon>Hyphomicrobiales</taxon>
        <taxon>Xanthobacteraceae</taxon>
        <taxon>Xanthobacter</taxon>
    </lineage>
</organism>
<accession>A0A3L7A298</accession>
<name>A0A3L7A298_9HYPH</name>
<dbReference type="EMBL" id="RCTF01000020">
    <property type="protein sequence ID" value="RLP74194.1"/>
    <property type="molecule type" value="Genomic_DNA"/>
</dbReference>